<keyword evidence="2" id="KW-0863">Zinc-finger</keyword>
<evidence type="ECO:0000256" key="1">
    <source>
        <dbReference type="ARBA" id="ARBA00022723"/>
    </source>
</evidence>
<dbReference type="EMBL" id="JACYXT010000011">
    <property type="protein sequence ID" value="MBD9726552.1"/>
    <property type="molecule type" value="Genomic_DNA"/>
</dbReference>
<evidence type="ECO:0000259" key="7">
    <source>
        <dbReference type="Pfam" id="PF01258"/>
    </source>
</evidence>
<sequence length="147" mass="15885">MGDVSRDDADVPGPSAFSAARTRLMAARVETLARAAALSRDFDGIVAANALIAVDDEHDPEGGTTAFERAHVAALMAQAREDLEELDRALERLDRGQYGRCEGCGMPIPPERLEIRPAATTCVRCAESDAHRPSRSGRLVRRPPHNP</sequence>
<dbReference type="Proteomes" id="UP000661025">
    <property type="component" value="Unassembled WGS sequence"/>
</dbReference>
<evidence type="ECO:0000256" key="5">
    <source>
        <dbReference type="SAM" id="Coils"/>
    </source>
</evidence>
<dbReference type="InterPro" id="IPR020458">
    <property type="entry name" value="Znf_DskA_TraR_CS"/>
</dbReference>
<keyword evidence="5" id="KW-0175">Coiled coil</keyword>
<dbReference type="AlphaFoldDB" id="A0A927QM29"/>
<feature type="coiled-coil region" evidence="5">
    <location>
        <begin position="69"/>
        <end position="96"/>
    </location>
</feature>
<feature type="domain" description="Zinc finger DksA/TraR C4-type" evidence="7">
    <location>
        <begin position="96"/>
        <end position="127"/>
    </location>
</feature>
<dbReference type="InterPro" id="IPR000962">
    <property type="entry name" value="Znf_DskA_TraR"/>
</dbReference>
<evidence type="ECO:0000256" key="3">
    <source>
        <dbReference type="ARBA" id="ARBA00022833"/>
    </source>
</evidence>
<keyword evidence="3" id="KW-0862">Zinc</keyword>
<feature type="compositionally biased region" description="Basic residues" evidence="6">
    <location>
        <begin position="133"/>
        <end position="147"/>
    </location>
</feature>
<evidence type="ECO:0000256" key="2">
    <source>
        <dbReference type="ARBA" id="ARBA00022771"/>
    </source>
</evidence>
<name>A0A927QM29_9ACTN</name>
<comment type="caution">
    <text evidence="8">The sequence shown here is derived from an EMBL/GenBank/DDBJ whole genome shotgun (WGS) entry which is preliminary data.</text>
</comment>
<feature type="region of interest" description="Disordered" evidence="6">
    <location>
        <begin position="126"/>
        <end position="147"/>
    </location>
</feature>
<feature type="zinc finger region" description="dksA C4-type" evidence="4">
    <location>
        <begin position="101"/>
        <end position="125"/>
    </location>
</feature>
<reference evidence="8" key="1">
    <citation type="submission" date="2020-09" db="EMBL/GenBank/DDBJ databases">
        <title>Streptomyces canutascabiei sp. nov., which causes potato common scab and is distributed across the world.</title>
        <authorList>
            <person name="Nguyen H.P."/>
            <person name="Weisberg A.J."/>
            <person name="Chang J.H."/>
            <person name="Clarke C.R."/>
        </authorList>
    </citation>
    <scope>NUCLEOTIDE SEQUENCE</scope>
    <source>
        <strain evidence="8">ID-01-6.2a</strain>
    </source>
</reference>
<protein>
    <submittedName>
        <fullName evidence="8">TraR/DksA C4-type zinc finger protein</fullName>
    </submittedName>
</protein>
<evidence type="ECO:0000256" key="4">
    <source>
        <dbReference type="PROSITE-ProRule" id="PRU00510"/>
    </source>
</evidence>
<dbReference type="GeneID" id="79936734"/>
<dbReference type="SUPFAM" id="SSF57716">
    <property type="entry name" value="Glucocorticoid receptor-like (DNA-binding domain)"/>
    <property type="match status" value="1"/>
</dbReference>
<organism evidence="8 9">
    <name type="scientific">Streptomyces caniscabiei</name>
    <dbReference type="NCBI Taxonomy" id="2746961"/>
    <lineage>
        <taxon>Bacteria</taxon>
        <taxon>Bacillati</taxon>
        <taxon>Actinomycetota</taxon>
        <taxon>Actinomycetes</taxon>
        <taxon>Kitasatosporales</taxon>
        <taxon>Streptomycetaceae</taxon>
        <taxon>Streptomyces</taxon>
    </lineage>
</organism>
<accession>A0A927QM29</accession>
<dbReference type="PROSITE" id="PS01102">
    <property type="entry name" value="ZF_DKSA_1"/>
    <property type="match status" value="1"/>
</dbReference>
<evidence type="ECO:0000313" key="8">
    <source>
        <dbReference type="EMBL" id="MBD9726552.1"/>
    </source>
</evidence>
<gene>
    <name evidence="8" type="ORF">IHE70_25770</name>
</gene>
<dbReference type="GO" id="GO:0008270">
    <property type="term" value="F:zinc ion binding"/>
    <property type="evidence" value="ECO:0007669"/>
    <property type="project" value="UniProtKB-KW"/>
</dbReference>
<dbReference type="Pfam" id="PF01258">
    <property type="entry name" value="zf-dskA_traR"/>
    <property type="match status" value="1"/>
</dbReference>
<dbReference type="PANTHER" id="PTHR33823:SF2">
    <property type="entry name" value="RNA POLYMERASE-BINDING TRANSCRIPTION FACTOR DKSA"/>
    <property type="match status" value="1"/>
</dbReference>
<dbReference type="PANTHER" id="PTHR33823">
    <property type="entry name" value="RNA POLYMERASE-BINDING TRANSCRIPTION FACTOR DKSA-RELATED"/>
    <property type="match status" value="1"/>
</dbReference>
<proteinExistence type="predicted"/>
<keyword evidence="1" id="KW-0479">Metal-binding</keyword>
<dbReference type="RefSeq" id="WP_192363217.1">
    <property type="nucleotide sequence ID" value="NZ_CP119182.1"/>
</dbReference>
<evidence type="ECO:0000313" key="9">
    <source>
        <dbReference type="Proteomes" id="UP000661025"/>
    </source>
</evidence>
<dbReference type="Gene3D" id="1.20.120.910">
    <property type="entry name" value="DksA, coiled-coil domain"/>
    <property type="match status" value="1"/>
</dbReference>
<evidence type="ECO:0000256" key="6">
    <source>
        <dbReference type="SAM" id="MobiDB-lite"/>
    </source>
</evidence>
<dbReference type="PROSITE" id="PS51128">
    <property type="entry name" value="ZF_DKSA_2"/>
    <property type="match status" value="1"/>
</dbReference>